<evidence type="ECO:0000313" key="6">
    <source>
        <dbReference type="EMBL" id="CAG9322098.1"/>
    </source>
</evidence>
<dbReference type="PROSITE" id="PS52004">
    <property type="entry name" value="KS3_2"/>
    <property type="match status" value="1"/>
</dbReference>
<gene>
    <name evidence="6" type="ORF">BSTOLATCC_MIC30478</name>
</gene>
<dbReference type="SUPFAM" id="SSF53901">
    <property type="entry name" value="Thiolase-like"/>
    <property type="match status" value="2"/>
</dbReference>
<evidence type="ECO:0000256" key="3">
    <source>
        <dbReference type="ARBA" id="ARBA00022679"/>
    </source>
</evidence>
<dbReference type="AlphaFoldDB" id="A0AAU9JCR7"/>
<accession>A0AAU9JCR7</accession>
<comment type="caution">
    <text evidence="6">The sequence shown here is derived from an EMBL/GenBank/DDBJ whole genome shotgun (WGS) entry which is preliminary data.</text>
</comment>
<dbReference type="GO" id="GO:0006633">
    <property type="term" value="P:fatty acid biosynthetic process"/>
    <property type="evidence" value="ECO:0007669"/>
    <property type="project" value="InterPro"/>
</dbReference>
<dbReference type="PANTHER" id="PTHR11712">
    <property type="entry name" value="POLYKETIDE SYNTHASE-RELATED"/>
    <property type="match status" value="1"/>
</dbReference>
<protein>
    <recommendedName>
        <fullName evidence="2">beta-ketoacyl-[acyl-carrier-protein] synthase I</fullName>
        <ecNumber evidence="2">2.3.1.41</ecNumber>
    </recommendedName>
</protein>
<dbReference type="InterPro" id="IPR020841">
    <property type="entry name" value="PKS_Beta-ketoAc_synthase_dom"/>
</dbReference>
<dbReference type="Pfam" id="PF00109">
    <property type="entry name" value="ketoacyl-synt"/>
    <property type="match status" value="1"/>
</dbReference>
<evidence type="ECO:0000313" key="7">
    <source>
        <dbReference type="Proteomes" id="UP001162131"/>
    </source>
</evidence>
<dbReference type="Pfam" id="PF02801">
    <property type="entry name" value="Ketoacyl-synt_C"/>
    <property type="match status" value="1"/>
</dbReference>
<dbReference type="PROSITE" id="PS00606">
    <property type="entry name" value="KS3_1"/>
    <property type="match status" value="1"/>
</dbReference>
<dbReference type="Proteomes" id="UP001162131">
    <property type="component" value="Unassembled WGS sequence"/>
</dbReference>
<proteinExistence type="inferred from homology"/>
<dbReference type="Gene3D" id="3.40.47.10">
    <property type="match status" value="1"/>
</dbReference>
<dbReference type="EMBL" id="CAJZBQ010000030">
    <property type="protein sequence ID" value="CAG9322098.1"/>
    <property type="molecule type" value="Genomic_DNA"/>
</dbReference>
<dbReference type="InterPro" id="IPR014031">
    <property type="entry name" value="Ketoacyl_synth_C"/>
</dbReference>
<evidence type="ECO:0000256" key="2">
    <source>
        <dbReference type="ARBA" id="ARBA00013191"/>
    </source>
</evidence>
<comment type="similarity">
    <text evidence="1 4">Belongs to the thiolase-like superfamily. Beta-ketoacyl-ACP synthases family.</text>
</comment>
<dbReference type="InterPro" id="IPR000794">
    <property type="entry name" value="Beta-ketoacyl_synthase"/>
</dbReference>
<dbReference type="EC" id="2.3.1.41" evidence="2"/>
<dbReference type="SMART" id="SM00825">
    <property type="entry name" value="PKS_KS"/>
    <property type="match status" value="1"/>
</dbReference>
<evidence type="ECO:0000259" key="5">
    <source>
        <dbReference type="PROSITE" id="PS52004"/>
    </source>
</evidence>
<sequence>MAWNQLRNATGRRVVVTGMGLTTPIGNTLPQALDALIGRKSGVKPLNHQLMPDLDQIPVKIGGYLDVDYEYWKNMMPCNKTKTNVHGFSAVYKAMQDSGFRPSSEEERERFGCIMGAGVSSVFEFMGGLHDVYANGSNIDIIPADYAEKIDINGLNNIISRYFGAKGHTEAVSPACATGHAVVQEAFRSIMLGESDVCIAGAAETIVHPVILKGFALLGCINTKSNENPAESSRPLDENREGLAGADGGNAVILEELQHALARGAKIYGEVKGYNMNCDGFHLTKPTPRGEGIYRTMLGVLGMTGMRPEDIDLVLAHATATKAGDFAEVNAIDSVFGNLRPHITAVKGHTGHMMCAVGTFHVISALLMISNGVVAPIMNLKNPLKINGKELNFAKEPVYTQLNNVLINAVGFSGMNNSLILSRYAP</sequence>
<dbReference type="InterPro" id="IPR014030">
    <property type="entry name" value="Ketoacyl_synth_N"/>
</dbReference>
<dbReference type="PANTHER" id="PTHR11712:SF336">
    <property type="entry name" value="3-OXOACYL-[ACYL-CARRIER-PROTEIN] SYNTHASE, MITOCHONDRIAL"/>
    <property type="match status" value="1"/>
</dbReference>
<dbReference type="GO" id="GO:0004315">
    <property type="term" value="F:3-oxoacyl-[acyl-carrier-protein] synthase activity"/>
    <property type="evidence" value="ECO:0007669"/>
    <property type="project" value="UniProtKB-EC"/>
</dbReference>
<feature type="domain" description="Ketosynthase family 3 (KS3)" evidence="5">
    <location>
        <begin position="11"/>
        <end position="423"/>
    </location>
</feature>
<keyword evidence="7" id="KW-1185">Reference proteome</keyword>
<name>A0AAU9JCR7_9CILI</name>
<organism evidence="6 7">
    <name type="scientific">Blepharisma stoltei</name>
    <dbReference type="NCBI Taxonomy" id="1481888"/>
    <lineage>
        <taxon>Eukaryota</taxon>
        <taxon>Sar</taxon>
        <taxon>Alveolata</taxon>
        <taxon>Ciliophora</taxon>
        <taxon>Postciliodesmatophora</taxon>
        <taxon>Heterotrichea</taxon>
        <taxon>Heterotrichida</taxon>
        <taxon>Blepharismidae</taxon>
        <taxon>Blepharisma</taxon>
    </lineage>
</organism>
<reference evidence="6" key="1">
    <citation type="submission" date="2021-09" db="EMBL/GenBank/DDBJ databases">
        <authorList>
            <consortium name="AG Swart"/>
            <person name="Singh M."/>
            <person name="Singh A."/>
            <person name="Seah K."/>
            <person name="Emmerich C."/>
        </authorList>
    </citation>
    <scope>NUCLEOTIDE SEQUENCE</scope>
    <source>
        <strain evidence="6">ATCC30299</strain>
    </source>
</reference>
<dbReference type="InterPro" id="IPR018201">
    <property type="entry name" value="Ketoacyl_synth_AS"/>
</dbReference>
<keyword evidence="3 4" id="KW-0808">Transferase</keyword>
<evidence type="ECO:0000256" key="1">
    <source>
        <dbReference type="ARBA" id="ARBA00008467"/>
    </source>
</evidence>
<evidence type="ECO:0000256" key="4">
    <source>
        <dbReference type="RuleBase" id="RU003694"/>
    </source>
</evidence>
<dbReference type="CDD" id="cd00834">
    <property type="entry name" value="KAS_I_II"/>
    <property type="match status" value="1"/>
</dbReference>
<dbReference type="InterPro" id="IPR016039">
    <property type="entry name" value="Thiolase-like"/>
</dbReference>